<proteinExistence type="inferred from homology"/>
<dbReference type="InterPro" id="IPR013328">
    <property type="entry name" value="6PGD_dom2"/>
</dbReference>
<evidence type="ECO:0000259" key="2">
    <source>
        <dbReference type="Pfam" id="PF03446"/>
    </source>
</evidence>
<name>A0ABR2YXR4_9CHLO</name>
<keyword evidence="5" id="KW-1185">Reference proteome</keyword>
<dbReference type="InterPro" id="IPR051265">
    <property type="entry name" value="HIBADH-related_NP60_sf"/>
</dbReference>
<comment type="caution">
    <text evidence="4">The sequence shown here is derived from an EMBL/GenBank/DDBJ whole genome shotgun (WGS) entry which is preliminary data.</text>
</comment>
<protein>
    <recommendedName>
        <fullName evidence="6">6-phosphogluconate dehydrogenase NADP-binding domain-containing protein</fullName>
    </recommendedName>
</protein>
<feature type="domain" description="3-hydroxyisobutyrate dehydrogenase-like NAD-binding" evidence="3">
    <location>
        <begin position="119"/>
        <end position="226"/>
    </location>
</feature>
<dbReference type="Pfam" id="PF14833">
    <property type="entry name" value="NAD_binding_11"/>
    <property type="match status" value="1"/>
</dbReference>
<dbReference type="SUPFAM" id="SSF51735">
    <property type="entry name" value="NAD(P)-binding Rossmann-fold domains"/>
    <property type="match status" value="1"/>
</dbReference>
<sequence length="227" mass="24023">MGDKEVVGFAGLGNMGTSMATNLLDFLCKASPEDPFEPKLHVYNRTQSKADKLVSQGALLAPSVADLASNCTIIFSMLLNDEAVGLLVSAGNPAARTRVKPLLEAIGQGILDCGDDARAGSAMKLVGNFFISSWIELAAEGMTLGEKNGVARETVLDFITKLFPGFITTGYAKALVTDKFLPTAEDPGFNLLGGMKDAGHMQRLGRESGAPLPVTDVVLQHMQQAHL</sequence>
<feature type="domain" description="6-phosphogluconate dehydrogenase NADP-binding" evidence="2">
    <location>
        <begin position="7"/>
        <end position="85"/>
    </location>
</feature>
<evidence type="ECO:0000313" key="5">
    <source>
        <dbReference type="Proteomes" id="UP001491310"/>
    </source>
</evidence>
<dbReference type="PANTHER" id="PTHR43580">
    <property type="entry name" value="OXIDOREDUCTASE GLYR1-RELATED"/>
    <property type="match status" value="1"/>
</dbReference>
<organism evidence="4 5">
    <name type="scientific">Coccomyxa subellipsoidea</name>
    <dbReference type="NCBI Taxonomy" id="248742"/>
    <lineage>
        <taxon>Eukaryota</taxon>
        <taxon>Viridiplantae</taxon>
        <taxon>Chlorophyta</taxon>
        <taxon>core chlorophytes</taxon>
        <taxon>Trebouxiophyceae</taxon>
        <taxon>Trebouxiophyceae incertae sedis</taxon>
        <taxon>Coccomyxaceae</taxon>
        <taxon>Coccomyxa</taxon>
    </lineage>
</organism>
<dbReference type="InterPro" id="IPR006115">
    <property type="entry name" value="6PGDH_NADP-bd"/>
</dbReference>
<dbReference type="Pfam" id="PF03446">
    <property type="entry name" value="NAD_binding_2"/>
    <property type="match status" value="1"/>
</dbReference>
<accession>A0ABR2YXR4</accession>
<reference evidence="4 5" key="1">
    <citation type="journal article" date="2024" name="Nat. Commun.">
        <title>Phylogenomics reveals the evolutionary origins of lichenization in chlorophyte algae.</title>
        <authorList>
            <person name="Puginier C."/>
            <person name="Libourel C."/>
            <person name="Otte J."/>
            <person name="Skaloud P."/>
            <person name="Haon M."/>
            <person name="Grisel S."/>
            <person name="Petersen M."/>
            <person name="Berrin J.G."/>
            <person name="Delaux P.M."/>
            <person name="Dal Grande F."/>
            <person name="Keller J."/>
        </authorList>
    </citation>
    <scope>NUCLEOTIDE SEQUENCE [LARGE SCALE GENOMIC DNA]</scope>
    <source>
        <strain evidence="4 5">SAG 216-7</strain>
    </source>
</reference>
<evidence type="ECO:0008006" key="6">
    <source>
        <dbReference type="Google" id="ProtNLM"/>
    </source>
</evidence>
<dbReference type="PANTHER" id="PTHR43580:SF8">
    <property type="entry name" value="6-PHOSPHOGLUCONATE DEHYDROGENASE NADP-BINDING DOMAIN-CONTAINING PROTEIN-RELATED"/>
    <property type="match status" value="1"/>
</dbReference>
<dbReference type="InterPro" id="IPR029154">
    <property type="entry name" value="HIBADH-like_NADP-bd"/>
</dbReference>
<dbReference type="InterPro" id="IPR036291">
    <property type="entry name" value="NAD(P)-bd_dom_sf"/>
</dbReference>
<evidence type="ECO:0000256" key="1">
    <source>
        <dbReference type="ARBA" id="ARBA00007598"/>
    </source>
</evidence>
<comment type="similarity">
    <text evidence="1">Belongs to the HIBADH-related family. NP60 subfamily.</text>
</comment>
<dbReference type="Proteomes" id="UP001491310">
    <property type="component" value="Unassembled WGS sequence"/>
</dbReference>
<dbReference type="Gene3D" id="3.40.50.720">
    <property type="entry name" value="NAD(P)-binding Rossmann-like Domain"/>
    <property type="match status" value="1"/>
</dbReference>
<dbReference type="InterPro" id="IPR008927">
    <property type="entry name" value="6-PGluconate_DH-like_C_sf"/>
</dbReference>
<dbReference type="SUPFAM" id="SSF48179">
    <property type="entry name" value="6-phosphogluconate dehydrogenase C-terminal domain-like"/>
    <property type="match status" value="1"/>
</dbReference>
<evidence type="ECO:0000313" key="4">
    <source>
        <dbReference type="EMBL" id="KAK9916515.1"/>
    </source>
</evidence>
<evidence type="ECO:0000259" key="3">
    <source>
        <dbReference type="Pfam" id="PF14833"/>
    </source>
</evidence>
<dbReference type="EMBL" id="JALJOT010000003">
    <property type="protein sequence ID" value="KAK9916515.1"/>
    <property type="molecule type" value="Genomic_DNA"/>
</dbReference>
<dbReference type="Gene3D" id="1.10.1040.10">
    <property type="entry name" value="N-(1-d-carboxylethyl)-l-norvaline Dehydrogenase, domain 2"/>
    <property type="match status" value="1"/>
</dbReference>
<gene>
    <name evidence="4" type="ORF">WJX75_003594</name>
</gene>